<dbReference type="KEGG" id="dmm:dnm_091510"/>
<accession>A0A975GTG5</accession>
<gene>
    <name evidence="1" type="ORF">dnm_091510</name>
</gene>
<dbReference type="AlphaFoldDB" id="A0A975GTG5"/>
<dbReference type="EMBL" id="CP061800">
    <property type="protein sequence ID" value="QTA93056.1"/>
    <property type="molecule type" value="Genomic_DNA"/>
</dbReference>
<organism evidence="1 2">
    <name type="scientific">Desulfonema magnum</name>
    <dbReference type="NCBI Taxonomy" id="45655"/>
    <lineage>
        <taxon>Bacteria</taxon>
        <taxon>Pseudomonadati</taxon>
        <taxon>Thermodesulfobacteriota</taxon>
        <taxon>Desulfobacteria</taxon>
        <taxon>Desulfobacterales</taxon>
        <taxon>Desulfococcaceae</taxon>
        <taxon>Desulfonema</taxon>
    </lineage>
</organism>
<proteinExistence type="predicted"/>
<keyword evidence="2" id="KW-1185">Reference proteome</keyword>
<protein>
    <submittedName>
        <fullName evidence="1">Uncharacterized protein</fullName>
    </submittedName>
</protein>
<name>A0A975GTG5_9BACT</name>
<evidence type="ECO:0000313" key="1">
    <source>
        <dbReference type="EMBL" id="QTA93056.1"/>
    </source>
</evidence>
<sequence length="51" mass="6089">MSLRRSSDKIVTRRRKKMIEKNFEEAFTPEWVSNNITDQANELVVLRKIIP</sequence>
<dbReference type="Proteomes" id="UP000663722">
    <property type="component" value="Chromosome"/>
</dbReference>
<evidence type="ECO:0000313" key="2">
    <source>
        <dbReference type="Proteomes" id="UP000663722"/>
    </source>
</evidence>
<reference evidence="1" key="1">
    <citation type="journal article" date="2021" name="Microb. Physiol.">
        <title>Proteogenomic Insights into the Physiology of Marine, Sulfate-Reducing, Filamentous Desulfonema limicola and Desulfonema magnum.</title>
        <authorList>
            <person name="Schnaars V."/>
            <person name="Wohlbrand L."/>
            <person name="Scheve S."/>
            <person name="Hinrichs C."/>
            <person name="Reinhardt R."/>
            <person name="Rabus R."/>
        </authorList>
    </citation>
    <scope>NUCLEOTIDE SEQUENCE</scope>
    <source>
        <strain evidence="1">4be13</strain>
    </source>
</reference>